<organism evidence="2">
    <name type="scientific">mine drainage metagenome</name>
    <dbReference type="NCBI Taxonomy" id="410659"/>
    <lineage>
        <taxon>unclassified sequences</taxon>
        <taxon>metagenomes</taxon>
        <taxon>ecological metagenomes</taxon>
    </lineage>
</organism>
<evidence type="ECO:0000259" key="1">
    <source>
        <dbReference type="Pfam" id="PF17792"/>
    </source>
</evidence>
<dbReference type="EMBL" id="AUZX01010546">
    <property type="protein sequence ID" value="EQD47304.1"/>
    <property type="molecule type" value="Genomic_DNA"/>
</dbReference>
<feature type="non-terminal residue" evidence="2">
    <location>
        <position position="96"/>
    </location>
</feature>
<accession>T1B396</accession>
<name>T1B396_9ZZZZ</name>
<evidence type="ECO:0000313" key="2">
    <source>
        <dbReference type="EMBL" id="EQD47304.1"/>
    </source>
</evidence>
<dbReference type="Pfam" id="PF17792">
    <property type="entry name" value="ThiD2"/>
    <property type="match status" value="1"/>
</dbReference>
<proteinExistence type="predicted"/>
<reference evidence="2" key="2">
    <citation type="journal article" date="2014" name="ISME J.">
        <title>Microbial stratification in low pH oxic and suboxic macroscopic growths along an acid mine drainage.</title>
        <authorList>
            <person name="Mendez-Garcia C."/>
            <person name="Mesa V."/>
            <person name="Sprenger R.R."/>
            <person name="Richter M."/>
            <person name="Diez M.S."/>
            <person name="Solano J."/>
            <person name="Bargiela R."/>
            <person name="Golyshina O.V."/>
            <person name="Manteca A."/>
            <person name="Ramos J.L."/>
            <person name="Gallego J.R."/>
            <person name="Llorente I."/>
            <person name="Martins Dos Santos V.A."/>
            <person name="Jensen O.N."/>
            <person name="Pelaez A.I."/>
            <person name="Sanchez J."/>
            <person name="Ferrer M."/>
        </authorList>
    </citation>
    <scope>NUCLEOTIDE SEQUENCE</scope>
</reference>
<dbReference type="AlphaFoldDB" id="T1B396"/>
<protein>
    <submittedName>
        <fullName evidence="2">Thiamine-phosphate pyrophosphorylase</fullName>
    </submittedName>
</protein>
<feature type="domain" description="ThiD2" evidence="1">
    <location>
        <begin position="1"/>
        <end position="96"/>
    </location>
</feature>
<sequence length="96" mass="10747">MLDANCNRAREALRTLEDHCRFVLNDAELSEICKRLRHELCSALAVLGADNAVLYRDTPGDVGVNIKTRDELRRGTLENIVTAAAKRLTEALRVLE</sequence>
<reference evidence="2" key="1">
    <citation type="submission" date="2013-08" db="EMBL/GenBank/DDBJ databases">
        <authorList>
            <person name="Mendez C."/>
            <person name="Richter M."/>
            <person name="Ferrer M."/>
            <person name="Sanchez J."/>
        </authorList>
    </citation>
    <scope>NUCLEOTIDE SEQUENCE</scope>
</reference>
<comment type="caution">
    <text evidence="2">The sequence shown here is derived from an EMBL/GenBank/DDBJ whole genome shotgun (WGS) entry which is preliminary data.</text>
</comment>
<dbReference type="InterPro" id="IPR041397">
    <property type="entry name" value="ThiD2"/>
</dbReference>
<gene>
    <name evidence="2" type="ORF">B1A_14370</name>
</gene>